<dbReference type="EMBL" id="JBHULU010000021">
    <property type="protein sequence ID" value="MFD2515330.1"/>
    <property type="molecule type" value="Genomic_DNA"/>
</dbReference>
<name>A0ABW5ITJ7_9BACT</name>
<dbReference type="Proteomes" id="UP001597544">
    <property type="component" value="Unassembled WGS sequence"/>
</dbReference>
<sequence length="70" mass="8070">MEYNIIVAPDLEVLATEVAGFIPKGWKLKGGIVEHLNGFAQQLVRRPGDVKRNNRQEQEAVKQRRTKWIE</sequence>
<keyword evidence="3" id="KW-1185">Reference proteome</keyword>
<organism evidence="2 3">
    <name type="scientific">Pontibacter locisalis</name>
    <dbReference type="NCBI Taxonomy" id="1719035"/>
    <lineage>
        <taxon>Bacteria</taxon>
        <taxon>Pseudomonadati</taxon>
        <taxon>Bacteroidota</taxon>
        <taxon>Cytophagia</taxon>
        <taxon>Cytophagales</taxon>
        <taxon>Hymenobacteraceae</taxon>
        <taxon>Pontibacter</taxon>
    </lineage>
</organism>
<evidence type="ECO:0000256" key="1">
    <source>
        <dbReference type="SAM" id="MobiDB-lite"/>
    </source>
</evidence>
<comment type="caution">
    <text evidence="2">The sequence shown here is derived from an EMBL/GenBank/DDBJ whole genome shotgun (WGS) entry which is preliminary data.</text>
</comment>
<dbReference type="RefSeq" id="WP_377509837.1">
    <property type="nucleotide sequence ID" value="NZ_JBHULU010000021.1"/>
</dbReference>
<proteinExistence type="predicted"/>
<protein>
    <submittedName>
        <fullName evidence="2">Uncharacterized protein</fullName>
    </submittedName>
</protein>
<gene>
    <name evidence="2" type="ORF">ACFSRY_15765</name>
</gene>
<feature type="region of interest" description="Disordered" evidence="1">
    <location>
        <begin position="47"/>
        <end position="70"/>
    </location>
</feature>
<reference evidence="3" key="1">
    <citation type="journal article" date="2019" name="Int. J. Syst. Evol. Microbiol.">
        <title>The Global Catalogue of Microorganisms (GCM) 10K type strain sequencing project: providing services to taxonomists for standard genome sequencing and annotation.</title>
        <authorList>
            <consortium name="The Broad Institute Genomics Platform"/>
            <consortium name="The Broad Institute Genome Sequencing Center for Infectious Disease"/>
            <person name="Wu L."/>
            <person name="Ma J."/>
        </authorList>
    </citation>
    <scope>NUCLEOTIDE SEQUENCE [LARGE SCALE GENOMIC DNA]</scope>
    <source>
        <strain evidence="3">KCTC 42498</strain>
    </source>
</reference>
<evidence type="ECO:0000313" key="3">
    <source>
        <dbReference type="Proteomes" id="UP001597544"/>
    </source>
</evidence>
<evidence type="ECO:0000313" key="2">
    <source>
        <dbReference type="EMBL" id="MFD2515330.1"/>
    </source>
</evidence>
<accession>A0ABW5ITJ7</accession>